<sequence>MNNLEGAVFDALEPAGCPVCRLTRSAAYHYLDSLIYEAVNDPGVRAALERSGGFCPPHFWLLTRVENPAGGVTMLTQALLEEPPRLPRQYAAHTWIGSGAPCPACEVQAQAEDRYESVIRKHAARPEWRGAYSTGASLLCRPHALRCGQDWQDETARKEAALRAELAEFTRKQDYRFAHEPLGSEGNAWRRAVAVLAGLGPEQKGS</sequence>
<keyword evidence="2" id="KW-1185">Reference proteome</keyword>
<proteinExistence type="predicted"/>
<dbReference type="RefSeq" id="WP_345455027.1">
    <property type="nucleotide sequence ID" value="NZ_BAABRV010000005.1"/>
</dbReference>
<dbReference type="Pfam" id="PF19538">
    <property type="entry name" value="DUF6062"/>
    <property type="match status" value="1"/>
</dbReference>
<name>A0ABP9XFF9_9DEIO</name>
<organism evidence="1 2">
    <name type="scientific">Deinococcus aluminii</name>
    <dbReference type="NCBI Taxonomy" id="1656885"/>
    <lineage>
        <taxon>Bacteria</taxon>
        <taxon>Thermotogati</taxon>
        <taxon>Deinococcota</taxon>
        <taxon>Deinococci</taxon>
        <taxon>Deinococcales</taxon>
        <taxon>Deinococcaceae</taxon>
        <taxon>Deinococcus</taxon>
    </lineage>
</organism>
<evidence type="ECO:0000313" key="1">
    <source>
        <dbReference type="EMBL" id="GAA5534052.1"/>
    </source>
</evidence>
<evidence type="ECO:0008006" key="3">
    <source>
        <dbReference type="Google" id="ProtNLM"/>
    </source>
</evidence>
<protein>
    <recommendedName>
        <fullName evidence="3">Phage protein</fullName>
    </recommendedName>
</protein>
<comment type="caution">
    <text evidence="1">The sequence shown here is derived from an EMBL/GenBank/DDBJ whole genome shotgun (WGS) entry which is preliminary data.</text>
</comment>
<reference evidence="1 2" key="1">
    <citation type="submission" date="2024-02" db="EMBL/GenBank/DDBJ databases">
        <title>Deinococcus aluminii NBRC 112889.</title>
        <authorList>
            <person name="Ichikawa N."/>
            <person name="Katano-Makiyama Y."/>
            <person name="Hidaka K."/>
        </authorList>
    </citation>
    <scope>NUCLEOTIDE SEQUENCE [LARGE SCALE GENOMIC DNA]</scope>
    <source>
        <strain evidence="1 2">NBRC 112889</strain>
    </source>
</reference>
<dbReference type="EMBL" id="BAABRV010000005">
    <property type="protein sequence ID" value="GAA5534052.1"/>
    <property type="molecule type" value="Genomic_DNA"/>
</dbReference>
<accession>A0ABP9XFF9</accession>
<evidence type="ECO:0000313" key="2">
    <source>
        <dbReference type="Proteomes" id="UP001404956"/>
    </source>
</evidence>
<dbReference type="Proteomes" id="UP001404956">
    <property type="component" value="Unassembled WGS sequence"/>
</dbReference>
<gene>
    <name evidence="1" type="ORF">Dalu01_02460</name>
</gene>
<dbReference type="InterPro" id="IPR045706">
    <property type="entry name" value="DUF6062"/>
</dbReference>